<reference evidence="5" key="1">
    <citation type="submission" date="2016-11" db="EMBL/GenBank/DDBJ databases">
        <authorList>
            <person name="Varghese N."/>
            <person name="Submissions S."/>
        </authorList>
    </citation>
    <scope>NUCLEOTIDE SEQUENCE [LARGE SCALE GENOMIC DNA]</scope>
    <source>
        <strain evidence="5">DSM 19858</strain>
    </source>
</reference>
<dbReference type="Gene3D" id="2.60.120.1440">
    <property type="match status" value="1"/>
</dbReference>
<evidence type="ECO:0000259" key="3">
    <source>
        <dbReference type="Pfam" id="PF16344"/>
    </source>
</evidence>
<dbReference type="InterPro" id="IPR032508">
    <property type="entry name" value="FecR_C"/>
</dbReference>
<keyword evidence="1" id="KW-1133">Transmembrane helix</keyword>
<dbReference type="InterPro" id="IPR012373">
    <property type="entry name" value="Ferrdict_sens_TM"/>
</dbReference>
<evidence type="ECO:0000259" key="2">
    <source>
        <dbReference type="Pfam" id="PF04773"/>
    </source>
</evidence>
<proteinExistence type="predicted"/>
<dbReference type="OrthoDB" id="1097132at2"/>
<gene>
    <name evidence="4" type="ORF">SAMN04488513_106176</name>
</gene>
<keyword evidence="1" id="KW-0472">Membrane</keyword>
<dbReference type="AlphaFoldDB" id="A0A1M6KS71"/>
<dbReference type="PIRSF" id="PIRSF018266">
    <property type="entry name" value="FecR"/>
    <property type="match status" value="1"/>
</dbReference>
<evidence type="ECO:0000313" key="5">
    <source>
        <dbReference type="Proteomes" id="UP000184543"/>
    </source>
</evidence>
<dbReference type="EMBL" id="FQYU01000006">
    <property type="protein sequence ID" value="SHJ61781.1"/>
    <property type="molecule type" value="Genomic_DNA"/>
</dbReference>
<dbReference type="Pfam" id="PF04773">
    <property type="entry name" value="FecR"/>
    <property type="match status" value="1"/>
</dbReference>
<evidence type="ECO:0000256" key="1">
    <source>
        <dbReference type="SAM" id="Phobius"/>
    </source>
</evidence>
<protein>
    <submittedName>
        <fullName evidence="4">FecR family protein</fullName>
    </submittedName>
</protein>
<dbReference type="PANTHER" id="PTHR30273">
    <property type="entry name" value="PERIPLASMIC SIGNAL SENSOR AND SIGMA FACTOR ACTIVATOR FECR-RELATED"/>
    <property type="match status" value="1"/>
</dbReference>
<feature type="domain" description="FecR protein" evidence="2">
    <location>
        <begin position="113"/>
        <end position="207"/>
    </location>
</feature>
<dbReference type="STRING" id="192903.SAMN04488513_106176"/>
<dbReference type="GO" id="GO:0016989">
    <property type="term" value="F:sigma factor antagonist activity"/>
    <property type="evidence" value="ECO:0007669"/>
    <property type="project" value="TreeGrafter"/>
</dbReference>
<dbReference type="Proteomes" id="UP000184543">
    <property type="component" value="Unassembled WGS sequence"/>
</dbReference>
<evidence type="ECO:0000313" key="4">
    <source>
        <dbReference type="EMBL" id="SHJ61781.1"/>
    </source>
</evidence>
<dbReference type="Gene3D" id="3.55.50.30">
    <property type="match status" value="1"/>
</dbReference>
<dbReference type="InterPro" id="IPR006860">
    <property type="entry name" value="FecR"/>
</dbReference>
<name>A0A1M6KS71_9FLAO</name>
<sequence length="323" mass="36982">MSNTDFRSKMNKRDIKALVEGKLSGTKKQEVIKWLLKNPEQQQRYHKMKADHVARLLRDTESDTPQKARQKRFQIYQLTGYAALVLVLVSLSLLYLKTGNAPHTPELALIETATAIGENRTIELPDGSMITLNANTSISFPKSFPDEVREVSLRGEAFFDVTHDADRPFVVSTDNGMKIQVLGTTFNVKSYPEDQNVETTLVSGKVRVVEEKDNKTVVLNPSQRATYDKNEDKIIIDRVDTQNLTSWREGKLIYDETPIHQVIRDLQRRHKVSISVASPEIMNYKYTGVFDNLTIEQIMDLFEVSSPILYKKNNNQITLYMKK</sequence>
<dbReference type="PANTHER" id="PTHR30273:SF2">
    <property type="entry name" value="PROTEIN FECR"/>
    <property type="match status" value="1"/>
</dbReference>
<organism evidence="4 5">
    <name type="scientific">Pseudozobellia thermophila</name>
    <dbReference type="NCBI Taxonomy" id="192903"/>
    <lineage>
        <taxon>Bacteria</taxon>
        <taxon>Pseudomonadati</taxon>
        <taxon>Bacteroidota</taxon>
        <taxon>Flavobacteriia</taxon>
        <taxon>Flavobacteriales</taxon>
        <taxon>Flavobacteriaceae</taxon>
        <taxon>Pseudozobellia</taxon>
    </lineage>
</organism>
<keyword evidence="1" id="KW-0812">Transmembrane</keyword>
<dbReference type="Pfam" id="PF16344">
    <property type="entry name" value="FecR_C"/>
    <property type="match status" value="1"/>
</dbReference>
<dbReference type="FunFam" id="2.60.120.1440:FF:000001">
    <property type="entry name" value="Putative anti-sigma factor"/>
    <property type="match status" value="1"/>
</dbReference>
<accession>A0A1M6KS71</accession>
<keyword evidence="5" id="KW-1185">Reference proteome</keyword>
<feature type="domain" description="Protein FecR C-terminal" evidence="3">
    <location>
        <begin position="251"/>
        <end position="319"/>
    </location>
</feature>
<feature type="transmembrane region" description="Helical" evidence="1">
    <location>
        <begin position="75"/>
        <end position="96"/>
    </location>
</feature>